<dbReference type="EMBL" id="PDLM01000002">
    <property type="protein sequence ID" value="RDW85291.1"/>
    <property type="molecule type" value="Genomic_DNA"/>
</dbReference>
<dbReference type="CDD" id="cd08276">
    <property type="entry name" value="MDR7"/>
    <property type="match status" value="1"/>
</dbReference>
<dbReference type="SUPFAM" id="SSF50129">
    <property type="entry name" value="GroES-like"/>
    <property type="match status" value="1"/>
</dbReference>
<organism evidence="2 3">
    <name type="scientific">Coleophoma cylindrospora</name>
    <dbReference type="NCBI Taxonomy" id="1849047"/>
    <lineage>
        <taxon>Eukaryota</taxon>
        <taxon>Fungi</taxon>
        <taxon>Dikarya</taxon>
        <taxon>Ascomycota</taxon>
        <taxon>Pezizomycotina</taxon>
        <taxon>Leotiomycetes</taxon>
        <taxon>Helotiales</taxon>
        <taxon>Dermateaceae</taxon>
        <taxon>Coleophoma</taxon>
    </lineage>
</organism>
<evidence type="ECO:0000259" key="1">
    <source>
        <dbReference type="SMART" id="SM00829"/>
    </source>
</evidence>
<sequence length="348" mass="37004">MVPETARQWSVQGSGSLDNLKFNQQAPVPKLGDYDVLVRFKYASLNFRDLIIPLGQYNLPVQDGVVLGSDGAGIVASVGPKVTRFKPGDGVMTLFAQGFISGELDPSMFGSVLGATADGCLQDYGAFNEQGLVAMPQTLDFQQASTLSCAAVTAWNGLHGFEGKGLKPGQTVLVQGTGGVSLFALQFAKASGATVIATTSTDEKAATLKKLGADHVINYKTDVEWAKTARSFTPNHRGVDHIIEVGGPTTMGQSLNAIRIGGVISVIGFVGGAPEKQPGFLDLLNSGGIARAVLVGSRVQFEEMVHAIDVNGIKPVYDEKVFELEELKEACQFMLQQKHFGKLTIRID</sequence>
<accession>A0A3D8SGI2</accession>
<dbReference type="InterPro" id="IPR013149">
    <property type="entry name" value="ADH-like_C"/>
</dbReference>
<feature type="domain" description="Enoyl reductase (ER)" evidence="1">
    <location>
        <begin position="15"/>
        <end position="345"/>
    </location>
</feature>
<dbReference type="InterPro" id="IPR036291">
    <property type="entry name" value="NAD(P)-bd_dom_sf"/>
</dbReference>
<dbReference type="Pfam" id="PF08240">
    <property type="entry name" value="ADH_N"/>
    <property type="match status" value="1"/>
</dbReference>
<dbReference type="PANTHER" id="PTHR45033:SF2">
    <property type="entry name" value="ZINC-TYPE ALCOHOL DEHYDROGENASE-LIKE PROTEIN C1773.06C"/>
    <property type="match status" value="1"/>
</dbReference>
<dbReference type="Gene3D" id="3.90.180.10">
    <property type="entry name" value="Medium-chain alcohol dehydrogenases, catalytic domain"/>
    <property type="match status" value="1"/>
</dbReference>
<dbReference type="InterPro" id="IPR013154">
    <property type="entry name" value="ADH-like_N"/>
</dbReference>
<keyword evidence="3" id="KW-1185">Reference proteome</keyword>
<reference evidence="2 3" key="1">
    <citation type="journal article" date="2018" name="IMA Fungus">
        <title>IMA Genome-F 9: Draft genome sequence of Annulohypoxylon stygium, Aspergillus mulundensis, Berkeleyomyces basicola (syn. Thielaviopsis basicola), Ceratocystis smalleyi, two Cercospora beticola strains, Coleophoma cylindrospora, Fusarium fracticaudum, Phialophora cf. hyalina, and Morchella septimelata.</title>
        <authorList>
            <person name="Wingfield B.D."/>
            <person name="Bills G.F."/>
            <person name="Dong Y."/>
            <person name="Huang W."/>
            <person name="Nel W.J."/>
            <person name="Swalarsk-Parry B.S."/>
            <person name="Vaghefi N."/>
            <person name="Wilken P.M."/>
            <person name="An Z."/>
            <person name="de Beer Z.W."/>
            <person name="De Vos L."/>
            <person name="Chen L."/>
            <person name="Duong T.A."/>
            <person name="Gao Y."/>
            <person name="Hammerbacher A."/>
            <person name="Kikkert J.R."/>
            <person name="Li Y."/>
            <person name="Li H."/>
            <person name="Li K."/>
            <person name="Li Q."/>
            <person name="Liu X."/>
            <person name="Ma X."/>
            <person name="Naidoo K."/>
            <person name="Pethybridge S.J."/>
            <person name="Sun J."/>
            <person name="Steenkamp E.T."/>
            <person name="van der Nest M.A."/>
            <person name="van Wyk S."/>
            <person name="Wingfield M.J."/>
            <person name="Xiong C."/>
            <person name="Yue Q."/>
            <person name="Zhang X."/>
        </authorList>
    </citation>
    <scope>NUCLEOTIDE SEQUENCE [LARGE SCALE GENOMIC DNA]</scope>
    <source>
        <strain evidence="2 3">BP6252</strain>
    </source>
</reference>
<dbReference type="Pfam" id="PF00107">
    <property type="entry name" value="ADH_zinc_N"/>
    <property type="match status" value="1"/>
</dbReference>
<dbReference type="Proteomes" id="UP000256645">
    <property type="component" value="Unassembled WGS sequence"/>
</dbReference>
<dbReference type="PANTHER" id="PTHR45033">
    <property type="match status" value="1"/>
</dbReference>
<evidence type="ECO:0000313" key="2">
    <source>
        <dbReference type="EMBL" id="RDW85291.1"/>
    </source>
</evidence>
<gene>
    <name evidence="2" type="ORF">BP6252_02881</name>
</gene>
<evidence type="ECO:0000313" key="3">
    <source>
        <dbReference type="Proteomes" id="UP000256645"/>
    </source>
</evidence>
<dbReference type="SUPFAM" id="SSF51735">
    <property type="entry name" value="NAD(P)-binding Rossmann-fold domains"/>
    <property type="match status" value="1"/>
</dbReference>
<comment type="caution">
    <text evidence="2">The sequence shown here is derived from an EMBL/GenBank/DDBJ whole genome shotgun (WGS) entry which is preliminary data.</text>
</comment>
<dbReference type="GO" id="GO:0016491">
    <property type="term" value="F:oxidoreductase activity"/>
    <property type="evidence" value="ECO:0007669"/>
    <property type="project" value="InterPro"/>
</dbReference>
<dbReference type="STRING" id="1849047.A0A3D8SGI2"/>
<protein>
    <submittedName>
        <fullName evidence="2">Alcohol dehydrogenase-7</fullName>
    </submittedName>
</protein>
<dbReference type="AlphaFoldDB" id="A0A3D8SGI2"/>
<dbReference type="InterPro" id="IPR052711">
    <property type="entry name" value="Zinc_ADH-like"/>
</dbReference>
<dbReference type="InterPro" id="IPR011032">
    <property type="entry name" value="GroES-like_sf"/>
</dbReference>
<dbReference type="InterPro" id="IPR020843">
    <property type="entry name" value="ER"/>
</dbReference>
<dbReference type="Gene3D" id="3.40.50.720">
    <property type="entry name" value="NAD(P)-binding Rossmann-like Domain"/>
    <property type="match status" value="1"/>
</dbReference>
<dbReference type="OrthoDB" id="9930022at2759"/>
<name>A0A3D8SGI2_9HELO</name>
<proteinExistence type="predicted"/>
<dbReference type="SMART" id="SM00829">
    <property type="entry name" value="PKS_ER"/>
    <property type="match status" value="1"/>
</dbReference>